<evidence type="ECO:0000313" key="3">
    <source>
        <dbReference type="Proteomes" id="UP000000226"/>
    </source>
</evidence>
<dbReference type="Proteomes" id="UP000000226">
    <property type="component" value="Chromosome 7"/>
</dbReference>
<sequence>MSHRDSDSKRRHSKFDQEPSPKRYRRDGKQERERDRNRVTSDGGDKRNPSLPHHSRREPFDAVAPKKSNSNDHGQPSKHSSQPSKHSSQPSKHSSQPSRSRSHYQHEERGSTGQVGRSNGQREAGKVFAQSKDDNERVETGQSREQTNTKSQVKLDDNLQKRDGFAERKDDLPPTMRKRRAFREKKIPVDSADANPAPIVAVKSSHTEHFMERNERKEERSSNPHHLDRPEKQITEDRALNKSEARRDGFSSRARFGGSGGDSNYRGRDKLNGRQQVHRPVKSRVEKWKHDLYQEVNRDPIPKNEDDQIAKLEALLAS</sequence>
<dbReference type="STRING" id="3885.V7BB41"/>
<feature type="region of interest" description="Disordered" evidence="1">
    <location>
        <begin position="1"/>
        <end position="285"/>
    </location>
</feature>
<dbReference type="eggNOG" id="ENOG502QTZY">
    <property type="taxonomic scope" value="Eukaryota"/>
</dbReference>
<dbReference type="AlphaFoldDB" id="V7BB41"/>
<dbReference type="EMBL" id="CM002294">
    <property type="protein sequence ID" value="ESW15112.1"/>
    <property type="molecule type" value="Genomic_DNA"/>
</dbReference>
<dbReference type="OMA" id="NYHPRGF"/>
<evidence type="ECO:0008006" key="4">
    <source>
        <dbReference type="Google" id="ProtNLM"/>
    </source>
</evidence>
<feature type="compositionally biased region" description="Low complexity" evidence="1">
    <location>
        <begin position="77"/>
        <end position="99"/>
    </location>
</feature>
<dbReference type="Gramene" id="ESW15112">
    <property type="protein sequence ID" value="ESW15112"/>
    <property type="gene ID" value="PHAVU_007G045300g"/>
</dbReference>
<dbReference type="PANTHER" id="PTHR36364:SF1">
    <property type="entry name" value="OS03G0203000 PROTEIN"/>
    <property type="match status" value="1"/>
</dbReference>
<organism evidence="2 3">
    <name type="scientific">Phaseolus vulgaris</name>
    <name type="common">Kidney bean</name>
    <name type="synonym">French bean</name>
    <dbReference type="NCBI Taxonomy" id="3885"/>
    <lineage>
        <taxon>Eukaryota</taxon>
        <taxon>Viridiplantae</taxon>
        <taxon>Streptophyta</taxon>
        <taxon>Embryophyta</taxon>
        <taxon>Tracheophyta</taxon>
        <taxon>Spermatophyta</taxon>
        <taxon>Magnoliopsida</taxon>
        <taxon>eudicotyledons</taxon>
        <taxon>Gunneridae</taxon>
        <taxon>Pentapetalae</taxon>
        <taxon>rosids</taxon>
        <taxon>fabids</taxon>
        <taxon>Fabales</taxon>
        <taxon>Fabaceae</taxon>
        <taxon>Papilionoideae</taxon>
        <taxon>50 kb inversion clade</taxon>
        <taxon>NPAAA clade</taxon>
        <taxon>indigoferoid/millettioid clade</taxon>
        <taxon>Phaseoleae</taxon>
        <taxon>Phaseolus</taxon>
    </lineage>
</organism>
<feature type="compositionally biased region" description="Polar residues" evidence="1">
    <location>
        <begin position="111"/>
        <end position="121"/>
    </location>
</feature>
<evidence type="ECO:0000313" key="2">
    <source>
        <dbReference type="EMBL" id="ESW15112.1"/>
    </source>
</evidence>
<gene>
    <name evidence="2" type="ORF">PHAVU_007G045300g</name>
</gene>
<accession>V7BB41</accession>
<evidence type="ECO:0000256" key="1">
    <source>
        <dbReference type="SAM" id="MobiDB-lite"/>
    </source>
</evidence>
<name>V7BB41_PHAVU</name>
<proteinExistence type="predicted"/>
<dbReference type="OrthoDB" id="1920561at2759"/>
<feature type="compositionally biased region" description="Basic and acidic residues" evidence="1">
    <location>
        <begin position="153"/>
        <end position="172"/>
    </location>
</feature>
<reference evidence="3" key="1">
    <citation type="journal article" date="2014" name="Nat. Genet.">
        <title>A reference genome for common bean and genome-wide analysis of dual domestications.</title>
        <authorList>
            <person name="Schmutz J."/>
            <person name="McClean P.E."/>
            <person name="Mamidi S."/>
            <person name="Wu G.A."/>
            <person name="Cannon S.B."/>
            <person name="Grimwood J."/>
            <person name="Jenkins J."/>
            <person name="Shu S."/>
            <person name="Song Q."/>
            <person name="Chavarro C."/>
            <person name="Torres-Torres M."/>
            <person name="Geffroy V."/>
            <person name="Moghaddam S.M."/>
            <person name="Gao D."/>
            <person name="Abernathy B."/>
            <person name="Barry K."/>
            <person name="Blair M."/>
            <person name="Brick M.A."/>
            <person name="Chovatia M."/>
            <person name="Gepts P."/>
            <person name="Goodstein D.M."/>
            <person name="Gonzales M."/>
            <person name="Hellsten U."/>
            <person name="Hyten D.L."/>
            <person name="Jia G."/>
            <person name="Kelly J.D."/>
            <person name="Kudrna D."/>
            <person name="Lee R."/>
            <person name="Richard M.M."/>
            <person name="Miklas P.N."/>
            <person name="Osorno J.M."/>
            <person name="Rodrigues J."/>
            <person name="Thareau V."/>
            <person name="Urrea C.A."/>
            <person name="Wang M."/>
            <person name="Yu Y."/>
            <person name="Zhang M."/>
            <person name="Wing R.A."/>
            <person name="Cregan P.B."/>
            <person name="Rokhsar D.S."/>
            <person name="Jackson S.A."/>
        </authorList>
    </citation>
    <scope>NUCLEOTIDE SEQUENCE [LARGE SCALE GENOMIC DNA]</scope>
    <source>
        <strain evidence="3">cv. G19833</strain>
    </source>
</reference>
<feature type="compositionally biased region" description="Basic and acidic residues" evidence="1">
    <location>
        <begin position="1"/>
        <end position="48"/>
    </location>
</feature>
<keyword evidence="3" id="KW-1185">Reference proteome</keyword>
<feature type="compositionally biased region" description="Basic and acidic residues" evidence="1">
    <location>
        <begin position="205"/>
        <end position="250"/>
    </location>
</feature>
<feature type="compositionally biased region" description="Polar residues" evidence="1">
    <location>
        <begin position="140"/>
        <end position="152"/>
    </location>
</feature>
<protein>
    <recommendedName>
        <fullName evidence="4">Btz domain-containing protein</fullName>
    </recommendedName>
</protein>
<dbReference type="PANTHER" id="PTHR36364">
    <property type="entry name" value="OS03G0203000 PROTEIN"/>
    <property type="match status" value="1"/>
</dbReference>